<name>A0ABD3ZUW1_BACIU</name>
<proteinExistence type="predicted"/>
<dbReference type="EMBL" id="JSXS01000060">
    <property type="protein sequence ID" value="KIL31410.1"/>
    <property type="molecule type" value="Genomic_DNA"/>
</dbReference>
<sequence length="57" mass="6850">MIKKATLCPCNRSYKKYRERKETDRFFSSLGPYPANPFMIFYQTKEENRPVAIQTRV</sequence>
<reference evidence="1 2" key="1">
    <citation type="submission" date="2014-11" db="EMBL/GenBank/DDBJ databases">
        <title>Draft Genome Sequences of Nine Bacillus subtilis Strains that Form Spores with High Heat-Resistance.</title>
        <authorList>
            <person name="Krawcyk A.O."/>
            <person name="Berendsen E.M."/>
            <person name="de Jong A."/>
            <person name="Holsappel S."/>
            <person name="Eijlander R.T."/>
            <person name="Wells-Bennik M."/>
            <person name="Kuipers O.P."/>
        </authorList>
    </citation>
    <scope>NUCLEOTIDE SEQUENCE [LARGE SCALE GENOMIC DNA]</scope>
    <source>
        <strain evidence="1 2">B4067</strain>
    </source>
</reference>
<gene>
    <name evidence="1" type="ORF">B4067_3910</name>
</gene>
<evidence type="ECO:0000313" key="2">
    <source>
        <dbReference type="Proteomes" id="UP000031970"/>
    </source>
</evidence>
<evidence type="ECO:0000313" key="1">
    <source>
        <dbReference type="EMBL" id="KIL31410.1"/>
    </source>
</evidence>
<protein>
    <submittedName>
        <fullName evidence="1">Uncharacterized protein</fullName>
    </submittedName>
</protein>
<comment type="caution">
    <text evidence="1">The sequence shown here is derived from an EMBL/GenBank/DDBJ whole genome shotgun (WGS) entry which is preliminary data.</text>
</comment>
<organism evidence="1 2">
    <name type="scientific">Bacillus subtilis subsp. subtilis</name>
    <dbReference type="NCBI Taxonomy" id="135461"/>
    <lineage>
        <taxon>Bacteria</taxon>
        <taxon>Bacillati</taxon>
        <taxon>Bacillota</taxon>
        <taxon>Bacilli</taxon>
        <taxon>Bacillales</taxon>
        <taxon>Bacillaceae</taxon>
        <taxon>Bacillus</taxon>
    </lineage>
</organism>
<accession>A0ABD3ZUW1</accession>
<dbReference type="Proteomes" id="UP000031970">
    <property type="component" value="Unassembled WGS sequence"/>
</dbReference>
<dbReference type="AlphaFoldDB" id="A0ABD3ZUW1"/>